<evidence type="ECO:0000256" key="2">
    <source>
        <dbReference type="ARBA" id="ARBA00022801"/>
    </source>
</evidence>
<evidence type="ECO:0000259" key="3">
    <source>
        <dbReference type="PROSITE" id="PS50263"/>
    </source>
</evidence>
<gene>
    <name evidence="4" type="ORF">HQ394_03540</name>
</gene>
<dbReference type="Gene3D" id="3.60.110.10">
    <property type="entry name" value="Carbon-nitrogen hydrolase"/>
    <property type="match status" value="1"/>
</dbReference>
<dbReference type="KEGG" id="dvn:HQ394_03540"/>
<accession>A0A7H1N5W9</accession>
<dbReference type="InterPro" id="IPR045254">
    <property type="entry name" value="Nit1/2_C-N_Hydrolase"/>
</dbReference>
<dbReference type="PROSITE" id="PS01227">
    <property type="entry name" value="UPF0012"/>
    <property type="match status" value="1"/>
</dbReference>
<feature type="domain" description="CN hydrolase" evidence="3">
    <location>
        <begin position="5"/>
        <end position="252"/>
    </location>
</feature>
<keyword evidence="2 4" id="KW-0378">Hydrolase</keyword>
<keyword evidence="5" id="KW-1185">Reference proteome</keyword>
<organism evidence="4 5">
    <name type="scientific">Defluviicoccus vanus</name>
    <dbReference type="NCBI Taxonomy" id="111831"/>
    <lineage>
        <taxon>Bacteria</taxon>
        <taxon>Pseudomonadati</taxon>
        <taxon>Pseudomonadota</taxon>
        <taxon>Alphaproteobacteria</taxon>
        <taxon>Rhodospirillales</taxon>
        <taxon>Rhodospirillaceae</taxon>
        <taxon>Defluviicoccus</taxon>
    </lineage>
</organism>
<dbReference type="CDD" id="cd07572">
    <property type="entry name" value="nit"/>
    <property type="match status" value="1"/>
</dbReference>
<dbReference type="Proteomes" id="UP000516369">
    <property type="component" value="Chromosome"/>
</dbReference>
<reference evidence="4 5" key="1">
    <citation type="submission" date="2020-05" db="EMBL/GenBank/DDBJ databases">
        <title>Complete closed genome sequence of Defluviicoccus vanus.</title>
        <authorList>
            <person name="Bessarab I."/>
            <person name="Arumugam K."/>
            <person name="Maszenan A.M."/>
            <person name="Seviour R.J."/>
            <person name="Williams R.B."/>
        </authorList>
    </citation>
    <scope>NUCLEOTIDE SEQUENCE [LARGE SCALE GENOMIC DNA]</scope>
    <source>
        <strain evidence="4 5">Ben 114</strain>
    </source>
</reference>
<dbReference type="EMBL" id="CP053923">
    <property type="protein sequence ID" value="QNT71105.1"/>
    <property type="molecule type" value="Genomic_DNA"/>
</dbReference>
<dbReference type="InterPro" id="IPR036526">
    <property type="entry name" value="C-N_Hydrolase_sf"/>
</dbReference>
<dbReference type="InterPro" id="IPR001110">
    <property type="entry name" value="UPF0012_CS"/>
</dbReference>
<dbReference type="PANTHER" id="PTHR23088:SF27">
    <property type="entry name" value="DEAMINATED GLUTATHIONE AMIDASE"/>
    <property type="match status" value="1"/>
</dbReference>
<proteinExistence type="inferred from homology"/>
<comment type="similarity">
    <text evidence="1">Belongs to the carbon-nitrogen hydrolase superfamily. NIT1/NIT2 family.</text>
</comment>
<dbReference type="RefSeq" id="WP_190263100.1">
    <property type="nucleotide sequence ID" value="NZ_CP053923.1"/>
</dbReference>
<protein>
    <submittedName>
        <fullName evidence="4">Carbon-nitrogen hydrolase family protein</fullName>
    </submittedName>
</protein>
<evidence type="ECO:0000313" key="5">
    <source>
        <dbReference type="Proteomes" id="UP000516369"/>
    </source>
</evidence>
<dbReference type="SUPFAM" id="SSF56317">
    <property type="entry name" value="Carbon-nitrogen hydrolase"/>
    <property type="match status" value="1"/>
</dbReference>
<dbReference type="InterPro" id="IPR003010">
    <property type="entry name" value="C-N_Hydrolase"/>
</dbReference>
<dbReference type="Pfam" id="PF00795">
    <property type="entry name" value="CN_hydrolase"/>
    <property type="match status" value="1"/>
</dbReference>
<dbReference type="GO" id="GO:0016811">
    <property type="term" value="F:hydrolase activity, acting on carbon-nitrogen (but not peptide) bonds, in linear amides"/>
    <property type="evidence" value="ECO:0007669"/>
    <property type="project" value="InterPro"/>
</dbReference>
<dbReference type="AlphaFoldDB" id="A0A7H1N5W9"/>
<sequence length="272" mass="29197">MTASFRVACVQTNSARTIAENTAPVGDLIRRARDAGADLVLLPENVSMLEPIGRLLREKTPEEDAHPGLATFRDVAQQTGVWLLIGSLAVAVGDGKVANRSLLVDATGAIVARYDKIHLFDVDLGGGESYRESATIAAGDRAVVAETPWGRLGLSVCYDLRFPHLYRALAQAGADFLSIPAAFTRTTGRAHWHVLQRARAIENGTFVFAPAQCGTHAEGRETYGHSLIVDPWGEVLADGGEEVGIIVAEVDPAAVARARQRVPSLQHDRPFT</sequence>
<name>A0A7H1N5W9_9PROT</name>
<evidence type="ECO:0000256" key="1">
    <source>
        <dbReference type="ARBA" id="ARBA00010613"/>
    </source>
</evidence>
<evidence type="ECO:0000313" key="4">
    <source>
        <dbReference type="EMBL" id="QNT71105.1"/>
    </source>
</evidence>
<dbReference type="PANTHER" id="PTHR23088">
    <property type="entry name" value="NITRILASE-RELATED"/>
    <property type="match status" value="1"/>
</dbReference>
<dbReference type="PROSITE" id="PS50263">
    <property type="entry name" value="CN_HYDROLASE"/>
    <property type="match status" value="1"/>
</dbReference>